<dbReference type="InterPro" id="IPR000073">
    <property type="entry name" value="AB_hydrolase_1"/>
</dbReference>
<comment type="caution">
    <text evidence="2">The sequence shown here is derived from an EMBL/GenBank/DDBJ whole genome shotgun (WGS) entry which is preliminary data.</text>
</comment>
<name>A0A080LX35_9PROT</name>
<feature type="domain" description="AB hydrolase-1" evidence="1">
    <location>
        <begin position="102"/>
        <end position="340"/>
    </location>
</feature>
<dbReference type="GO" id="GO:0050357">
    <property type="term" value="F:tropinesterase activity"/>
    <property type="evidence" value="ECO:0007669"/>
    <property type="project" value="UniProtKB-EC"/>
</dbReference>
<organism evidence="2 3">
    <name type="scientific">Candidatus Accumulibacter phosphatis</name>
    <dbReference type="NCBI Taxonomy" id="327160"/>
    <lineage>
        <taxon>Bacteria</taxon>
        <taxon>Pseudomonadati</taxon>
        <taxon>Pseudomonadota</taxon>
        <taxon>Betaproteobacteria</taxon>
        <taxon>Candidatus Accumulibacter</taxon>
    </lineage>
</organism>
<evidence type="ECO:0000313" key="3">
    <source>
        <dbReference type="Proteomes" id="UP000020077"/>
    </source>
</evidence>
<proteinExistence type="predicted"/>
<dbReference type="InterPro" id="IPR029058">
    <property type="entry name" value="AB_hydrolase_fold"/>
</dbReference>
<dbReference type="EMBL" id="JDVG02000230">
    <property type="protein sequence ID" value="KFB73397.1"/>
    <property type="molecule type" value="Genomic_DNA"/>
</dbReference>
<dbReference type="SUPFAM" id="SSF53474">
    <property type="entry name" value="alpha/beta-Hydrolases"/>
    <property type="match status" value="1"/>
</dbReference>
<evidence type="ECO:0000313" key="2">
    <source>
        <dbReference type="EMBL" id="KFB73397.1"/>
    </source>
</evidence>
<evidence type="ECO:0000259" key="1">
    <source>
        <dbReference type="Pfam" id="PF00561"/>
    </source>
</evidence>
<gene>
    <name evidence="2" type="ORF">AW09_001346</name>
</gene>
<dbReference type="EC" id="3.1.1.10" evidence="2"/>
<keyword evidence="2" id="KW-0378">Hydrolase</keyword>
<protein>
    <submittedName>
        <fullName evidence="2">Tropinesterase</fullName>
        <ecNumber evidence="2">3.1.1.10</ecNumber>
    </submittedName>
</protein>
<dbReference type="PANTHER" id="PTHR43798:SF33">
    <property type="entry name" value="HYDROLASE, PUTATIVE (AFU_ORTHOLOGUE AFUA_2G14860)-RELATED"/>
    <property type="match status" value="1"/>
</dbReference>
<dbReference type="InterPro" id="IPR050266">
    <property type="entry name" value="AB_hydrolase_sf"/>
</dbReference>
<sequence>MASLNFRILPQGSIGHGPPADMLPIWHGIRELQVSIQITERHRGSIMAILKEFEELVVTSRPGQAAGGRLHEMREASVCCLGPHGLHRMAYVEWGDPANPRVLICVHGLTRNGRDFDVLANALANDYRVVCPDVVGRGRSDRLFVADDYGLPIYANDMMTLIARLAVDSVHWLGTSMGGLIGMFLSSLPGSPISRLVLNDVGPTIGIDALQRIGEYLGKAPDFADLATAEAYVRTVCAPFGALTDAQWRFMTVVGTRAKPDGGFEMNYDRAIAQPYQKAFLEAKEINLWPMYDAIRCPTLVLRGAQSDILLHDTAAEMTTRGPQAQLVEVPAVGHAPMFLEESQVRIVQNFLLADPG</sequence>
<dbReference type="AlphaFoldDB" id="A0A080LX35"/>
<dbReference type="GO" id="GO:0016020">
    <property type="term" value="C:membrane"/>
    <property type="evidence" value="ECO:0007669"/>
    <property type="project" value="TreeGrafter"/>
</dbReference>
<accession>A0A080LX35</accession>
<dbReference type="Proteomes" id="UP000020077">
    <property type="component" value="Unassembled WGS sequence"/>
</dbReference>
<reference evidence="2 3" key="1">
    <citation type="submission" date="2014-02" db="EMBL/GenBank/DDBJ databases">
        <title>Expanding our view of genomic diversity in Candidatus Accumulibacter clades.</title>
        <authorList>
            <person name="Skennerton C.T."/>
            <person name="Barr J.J."/>
            <person name="Slater F.R."/>
            <person name="Bond P.L."/>
            <person name="Tyson G.W."/>
        </authorList>
    </citation>
    <scope>NUCLEOTIDE SEQUENCE [LARGE SCALE GENOMIC DNA]</scope>
    <source>
        <strain evidence="3">BA-91</strain>
    </source>
</reference>
<dbReference type="Gene3D" id="3.40.50.1820">
    <property type="entry name" value="alpha/beta hydrolase"/>
    <property type="match status" value="1"/>
</dbReference>
<dbReference type="PANTHER" id="PTHR43798">
    <property type="entry name" value="MONOACYLGLYCEROL LIPASE"/>
    <property type="match status" value="1"/>
</dbReference>
<dbReference type="Pfam" id="PF00561">
    <property type="entry name" value="Abhydrolase_1"/>
    <property type="match status" value="1"/>
</dbReference>
<dbReference type="PRINTS" id="PR00111">
    <property type="entry name" value="ABHYDROLASE"/>
</dbReference>